<dbReference type="Proteomes" id="UP000322139">
    <property type="component" value="Unassembled WGS sequence"/>
</dbReference>
<dbReference type="RefSeq" id="WP_148977087.1">
    <property type="nucleotide sequence ID" value="NZ_JBNIKU010000022.1"/>
</dbReference>
<evidence type="ECO:0000313" key="3">
    <source>
        <dbReference type="Proteomes" id="UP000322139"/>
    </source>
</evidence>
<accession>A0A5D4QPX7</accession>
<protein>
    <submittedName>
        <fullName evidence="2">Uncharacterized protein</fullName>
    </submittedName>
</protein>
<dbReference type="EMBL" id="VTER01000020">
    <property type="protein sequence ID" value="TYS41037.1"/>
    <property type="molecule type" value="Genomic_DNA"/>
</dbReference>
<feature type="region of interest" description="Disordered" evidence="1">
    <location>
        <begin position="58"/>
        <end position="85"/>
    </location>
</feature>
<dbReference type="AlphaFoldDB" id="A0A5D4QPX7"/>
<evidence type="ECO:0000256" key="1">
    <source>
        <dbReference type="SAM" id="MobiDB-lite"/>
    </source>
</evidence>
<comment type="caution">
    <text evidence="2">The sequence shown here is derived from an EMBL/GenBank/DDBJ whole genome shotgun (WGS) entry which is preliminary data.</text>
</comment>
<organism evidence="2 3">
    <name type="scientific">Bacillus infantis</name>
    <dbReference type="NCBI Taxonomy" id="324767"/>
    <lineage>
        <taxon>Bacteria</taxon>
        <taxon>Bacillati</taxon>
        <taxon>Bacillota</taxon>
        <taxon>Bacilli</taxon>
        <taxon>Bacillales</taxon>
        <taxon>Bacillaceae</taxon>
        <taxon>Bacillus</taxon>
    </lineage>
</organism>
<proteinExistence type="predicted"/>
<evidence type="ECO:0000313" key="2">
    <source>
        <dbReference type="EMBL" id="TYS41037.1"/>
    </source>
</evidence>
<reference evidence="2 3" key="1">
    <citation type="submission" date="2019-08" db="EMBL/GenBank/DDBJ databases">
        <title>Bacillus genomes from the desert of Cuatro Cienegas, Coahuila.</title>
        <authorList>
            <person name="Olmedo-Alvarez G."/>
        </authorList>
    </citation>
    <scope>NUCLEOTIDE SEQUENCE [LARGE SCALE GENOMIC DNA]</scope>
    <source>
        <strain evidence="2 3">CH446_14T</strain>
    </source>
</reference>
<gene>
    <name evidence="2" type="ORF">FZD51_24615</name>
</gene>
<sequence>MRARYELNDMNLTLSNVTLRDAAESYVLLKASDESGNEVTIKISHDQADYLEMEFKDVNRRRHGQRPAEARRQDPVEEPKEDAAEEEYNLFNMDLFPDE</sequence>
<name>A0A5D4QPX7_9BACI</name>
<feature type="compositionally biased region" description="Basic and acidic residues" evidence="1">
    <location>
        <begin position="66"/>
        <end position="82"/>
    </location>
</feature>